<protein>
    <submittedName>
        <fullName evidence="2">Uncharacterized protein</fullName>
    </submittedName>
</protein>
<proteinExistence type="predicted"/>
<sequence>MFTATPPSVNRRRSTGRKSLGLGEKEQLPFVATRNNYSYGSQFSNMPKPPQLAETKVPLSVALKQQQDASQARMRAEEIERERAAREPGTVEPEDRRSAASEERTAPTAVSTAMPPPPRRRSPRQQSGMFLQFPSSLRKRVYHPNIHLSFYGPYFYHLL</sequence>
<organism evidence="2 3">
    <name type="scientific">Morchella conica CCBAS932</name>
    <dbReference type="NCBI Taxonomy" id="1392247"/>
    <lineage>
        <taxon>Eukaryota</taxon>
        <taxon>Fungi</taxon>
        <taxon>Dikarya</taxon>
        <taxon>Ascomycota</taxon>
        <taxon>Pezizomycotina</taxon>
        <taxon>Pezizomycetes</taxon>
        <taxon>Pezizales</taxon>
        <taxon>Morchellaceae</taxon>
        <taxon>Morchella</taxon>
    </lineage>
</organism>
<accession>A0A3N4KB87</accession>
<dbReference type="Proteomes" id="UP000277580">
    <property type="component" value="Unassembled WGS sequence"/>
</dbReference>
<feature type="compositionally biased region" description="Basic and acidic residues" evidence="1">
    <location>
        <begin position="93"/>
        <end position="105"/>
    </location>
</feature>
<feature type="region of interest" description="Disordered" evidence="1">
    <location>
        <begin position="1"/>
        <end position="27"/>
    </location>
</feature>
<dbReference type="STRING" id="1392247.A0A3N4KB87"/>
<dbReference type="InParanoid" id="A0A3N4KB87"/>
<gene>
    <name evidence="2" type="ORF">P167DRAFT_529548</name>
</gene>
<evidence type="ECO:0000313" key="3">
    <source>
        <dbReference type="Proteomes" id="UP000277580"/>
    </source>
</evidence>
<dbReference type="AlphaFoldDB" id="A0A3N4KB87"/>
<reference evidence="2 3" key="1">
    <citation type="journal article" date="2018" name="Nat. Ecol. Evol.">
        <title>Pezizomycetes genomes reveal the molecular basis of ectomycorrhizal truffle lifestyle.</title>
        <authorList>
            <person name="Murat C."/>
            <person name="Payen T."/>
            <person name="Noel B."/>
            <person name="Kuo A."/>
            <person name="Morin E."/>
            <person name="Chen J."/>
            <person name="Kohler A."/>
            <person name="Krizsan K."/>
            <person name="Balestrini R."/>
            <person name="Da Silva C."/>
            <person name="Montanini B."/>
            <person name="Hainaut M."/>
            <person name="Levati E."/>
            <person name="Barry K.W."/>
            <person name="Belfiori B."/>
            <person name="Cichocki N."/>
            <person name="Clum A."/>
            <person name="Dockter R.B."/>
            <person name="Fauchery L."/>
            <person name="Guy J."/>
            <person name="Iotti M."/>
            <person name="Le Tacon F."/>
            <person name="Lindquist E.A."/>
            <person name="Lipzen A."/>
            <person name="Malagnac F."/>
            <person name="Mello A."/>
            <person name="Molinier V."/>
            <person name="Miyauchi S."/>
            <person name="Poulain J."/>
            <person name="Riccioni C."/>
            <person name="Rubini A."/>
            <person name="Sitrit Y."/>
            <person name="Splivallo R."/>
            <person name="Traeger S."/>
            <person name="Wang M."/>
            <person name="Zifcakova L."/>
            <person name="Wipf D."/>
            <person name="Zambonelli A."/>
            <person name="Paolocci F."/>
            <person name="Nowrousian M."/>
            <person name="Ottonello S."/>
            <person name="Baldrian P."/>
            <person name="Spatafora J.W."/>
            <person name="Henrissat B."/>
            <person name="Nagy L.G."/>
            <person name="Aury J.M."/>
            <person name="Wincker P."/>
            <person name="Grigoriev I.V."/>
            <person name="Bonfante P."/>
            <person name="Martin F.M."/>
        </authorList>
    </citation>
    <scope>NUCLEOTIDE SEQUENCE [LARGE SCALE GENOMIC DNA]</scope>
    <source>
        <strain evidence="2 3">CCBAS932</strain>
    </source>
</reference>
<name>A0A3N4KB87_9PEZI</name>
<dbReference type="EMBL" id="ML119175">
    <property type="protein sequence ID" value="RPB07770.1"/>
    <property type="molecule type" value="Genomic_DNA"/>
</dbReference>
<evidence type="ECO:0000256" key="1">
    <source>
        <dbReference type="SAM" id="MobiDB-lite"/>
    </source>
</evidence>
<keyword evidence="3" id="KW-1185">Reference proteome</keyword>
<evidence type="ECO:0000313" key="2">
    <source>
        <dbReference type="EMBL" id="RPB07770.1"/>
    </source>
</evidence>
<feature type="compositionally biased region" description="Basic and acidic residues" evidence="1">
    <location>
        <begin position="74"/>
        <end position="86"/>
    </location>
</feature>
<feature type="region of interest" description="Disordered" evidence="1">
    <location>
        <begin position="40"/>
        <end position="128"/>
    </location>
</feature>